<dbReference type="InterPro" id="IPR000994">
    <property type="entry name" value="Pept_M24"/>
</dbReference>
<evidence type="ECO:0000256" key="2">
    <source>
        <dbReference type="ARBA" id="ARBA00008766"/>
    </source>
</evidence>
<gene>
    <name evidence="7" type="ORF">RDB_LOCUS27892</name>
</gene>
<dbReference type="Gene3D" id="3.90.230.10">
    <property type="entry name" value="Creatinase/methionine aminopeptidase superfamily"/>
    <property type="match status" value="1"/>
</dbReference>
<dbReference type="SMART" id="SM01011">
    <property type="entry name" value="AMP_N"/>
    <property type="match status" value="1"/>
</dbReference>
<evidence type="ECO:0000313" key="8">
    <source>
        <dbReference type="Proteomes" id="UP000663850"/>
    </source>
</evidence>
<dbReference type="EMBL" id="CAJMWZ010001671">
    <property type="protein sequence ID" value="CAE6439713.1"/>
    <property type="molecule type" value="Genomic_DNA"/>
</dbReference>
<dbReference type="InterPro" id="IPR029149">
    <property type="entry name" value="Creatin/AminoP/Spt16_N"/>
</dbReference>
<dbReference type="GO" id="GO:0030145">
    <property type="term" value="F:manganese ion binding"/>
    <property type="evidence" value="ECO:0007669"/>
    <property type="project" value="InterPro"/>
</dbReference>
<dbReference type="GO" id="GO:0005739">
    <property type="term" value="C:mitochondrion"/>
    <property type="evidence" value="ECO:0007669"/>
    <property type="project" value="TreeGrafter"/>
</dbReference>
<dbReference type="InterPro" id="IPR036005">
    <property type="entry name" value="Creatinase/aminopeptidase-like"/>
</dbReference>
<accession>A0A8H3AUI0</accession>
<dbReference type="SUPFAM" id="SSF55920">
    <property type="entry name" value="Creatinase/aminopeptidase"/>
    <property type="match status" value="1"/>
</dbReference>
<organism evidence="7 8">
    <name type="scientific">Rhizoctonia solani</name>
    <dbReference type="NCBI Taxonomy" id="456999"/>
    <lineage>
        <taxon>Eukaryota</taxon>
        <taxon>Fungi</taxon>
        <taxon>Dikarya</taxon>
        <taxon>Basidiomycota</taxon>
        <taxon>Agaricomycotina</taxon>
        <taxon>Agaricomycetes</taxon>
        <taxon>Cantharellales</taxon>
        <taxon>Ceratobasidiaceae</taxon>
        <taxon>Rhizoctonia</taxon>
    </lineage>
</organism>
<feature type="domain" description="Aminopeptidase P N-terminal" evidence="6">
    <location>
        <begin position="1"/>
        <end position="124"/>
    </location>
</feature>
<sequence length="440" mass="48789">MDSLPMGSVVLCTSAELKYMSSNIFYKFRQSSNFWYLTGIEEQDAAVILQKTSDGRGYKMYLCVKEKDPYDELWHGARTGVEESVTIFGADEGFSITSLHKVLDLVLKDAGHFYADIPSHIVSSRTPQPTQTGLLSFLNLTQTSTAEVPMTSILEKHKPRSLHKEVMKLRKIKSPAERLVMRKAADVSGTSHAKASPHTMKFASSAETEAQLAAHFEYLCALQGAQRPAYVPVVAGGKNALAIHYTNNDCRLKEGELVLMDAGCELDGYASDITRTFPVGPAGQFTPPQRELYAAILEVQKHLVTLCTEESKESMNSLHNQSVDLLKKSLRRVGFDLGMGGKLIDRLYPHYLTHPIGIDLHEGNSERHQYLMEGQVITIEPGVYVPSDPIFPKWFHNIGIRIEDQVLVEQTHPVVLSVNAPKEIVDVEATCQGVLGVGPY</sequence>
<keyword evidence="3" id="KW-0479">Metal-binding</keyword>
<comment type="cofactor">
    <cofactor evidence="1">
        <name>Mn(2+)</name>
        <dbReference type="ChEBI" id="CHEBI:29035"/>
    </cofactor>
</comment>
<evidence type="ECO:0000313" key="7">
    <source>
        <dbReference type="EMBL" id="CAE6439713.1"/>
    </source>
</evidence>
<reference evidence="7" key="1">
    <citation type="submission" date="2021-01" db="EMBL/GenBank/DDBJ databases">
        <authorList>
            <person name="Kaushik A."/>
        </authorList>
    </citation>
    <scope>NUCLEOTIDE SEQUENCE</scope>
    <source>
        <strain evidence="7">Type strain: AG8-Rh-89/</strain>
    </source>
</reference>
<proteinExistence type="inferred from homology"/>
<keyword evidence="4" id="KW-0378">Hydrolase</keyword>
<dbReference type="InterPro" id="IPR052433">
    <property type="entry name" value="X-Pro_dipept-like"/>
</dbReference>
<dbReference type="PANTHER" id="PTHR43226">
    <property type="entry name" value="XAA-PRO AMINOPEPTIDASE 3"/>
    <property type="match status" value="1"/>
</dbReference>
<evidence type="ECO:0000259" key="6">
    <source>
        <dbReference type="SMART" id="SM01011"/>
    </source>
</evidence>
<name>A0A8H3AUI0_9AGAM</name>
<evidence type="ECO:0000256" key="3">
    <source>
        <dbReference type="ARBA" id="ARBA00022723"/>
    </source>
</evidence>
<dbReference type="SUPFAM" id="SSF53092">
    <property type="entry name" value="Creatinase/prolidase N-terminal domain"/>
    <property type="match status" value="1"/>
</dbReference>
<dbReference type="PANTHER" id="PTHR43226:SF4">
    <property type="entry name" value="XAA-PRO AMINOPEPTIDASE 3"/>
    <property type="match status" value="1"/>
</dbReference>
<keyword evidence="5" id="KW-0464">Manganese</keyword>
<dbReference type="GO" id="GO:0006508">
    <property type="term" value="P:proteolysis"/>
    <property type="evidence" value="ECO:0007669"/>
    <property type="project" value="TreeGrafter"/>
</dbReference>
<evidence type="ECO:0000256" key="5">
    <source>
        <dbReference type="ARBA" id="ARBA00023211"/>
    </source>
</evidence>
<evidence type="ECO:0000256" key="4">
    <source>
        <dbReference type="ARBA" id="ARBA00022801"/>
    </source>
</evidence>
<comment type="caution">
    <text evidence="7">The sequence shown here is derived from an EMBL/GenBank/DDBJ whole genome shotgun (WGS) entry which is preliminary data.</text>
</comment>
<dbReference type="Proteomes" id="UP000663850">
    <property type="component" value="Unassembled WGS sequence"/>
</dbReference>
<evidence type="ECO:0000256" key="1">
    <source>
        <dbReference type="ARBA" id="ARBA00001936"/>
    </source>
</evidence>
<dbReference type="GO" id="GO:0070006">
    <property type="term" value="F:metalloaminopeptidase activity"/>
    <property type="evidence" value="ECO:0007669"/>
    <property type="project" value="InterPro"/>
</dbReference>
<protein>
    <recommendedName>
        <fullName evidence="6">Aminopeptidase P N-terminal domain-containing protein</fullName>
    </recommendedName>
</protein>
<dbReference type="Pfam" id="PF05195">
    <property type="entry name" value="AMP_N"/>
    <property type="match status" value="1"/>
</dbReference>
<dbReference type="Pfam" id="PF00557">
    <property type="entry name" value="Peptidase_M24"/>
    <property type="match status" value="1"/>
</dbReference>
<dbReference type="Gene3D" id="3.40.350.10">
    <property type="entry name" value="Creatinase/prolidase N-terminal domain"/>
    <property type="match status" value="1"/>
</dbReference>
<dbReference type="AlphaFoldDB" id="A0A8H3AUI0"/>
<comment type="similarity">
    <text evidence="2">Belongs to the peptidase M24B family.</text>
</comment>
<dbReference type="InterPro" id="IPR007865">
    <property type="entry name" value="Aminopep_P_N"/>
</dbReference>